<keyword evidence="2" id="KW-1185">Reference proteome</keyword>
<dbReference type="AlphaFoldDB" id="A0A369T963"/>
<dbReference type="Gene3D" id="3.20.20.70">
    <property type="entry name" value="Aldolase class I"/>
    <property type="match status" value="1"/>
</dbReference>
<dbReference type="InterPro" id="IPR013785">
    <property type="entry name" value="Aldolase_TIM"/>
</dbReference>
<organism evidence="1 2">
    <name type="scientific">Ferruginivarius sediminum</name>
    <dbReference type="NCBI Taxonomy" id="2661937"/>
    <lineage>
        <taxon>Bacteria</taxon>
        <taxon>Pseudomonadati</taxon>
        <taxon>Pseudomonadota</taxon>
        <taxon>Alphaproteobacteria</taxon>
        <taxon>Rhodospirillales</taxon>
        <taxon>Rhodospirillaceae</taxon>
        <taxon>Ferruginivarius</taxon>
    </lineage>
</organism>
<dbReference type="EMBL" id="QPMH01000008">
    <property type="protein sequence ID" value="RDD61853.1"/>
    <property type="molecule type" value="Genomic_DNA"/>
</dbReference>
<reference evidence="1 2" key="1">
    <citation type="submission" date="2018-07" db="EMBL/GenBank/DDBJ databases">
        <title>Venubactetium sediminum gen. nov., sp. nov., isolated from a marine solar saltern.</title>
        <authorList>
            <person name="Wang S."/>
        </authorList>
    </citation>
    <scope>NUCLEOTIDE SEQUENCE [LARGE SCALE GENOMIC DNA]</scope>
    <source>
        <strain evidence="1 2">WD2A32</strain>
    </source>
</reference>
<evidence type="ECO:0000313" key="1">
    <source>
        <dbReference type="EMBL" id="RDD61853.1"/>
    </source>
</evidence>
<accession>A0A369T963</accession>
<dbReference type="RefSeq" id="WP_114582097.1">
    <property type="nucleotide sequence ID" value="NZ_QPMH01000008.1"/>
</dbReference>
<gene>
    <name evidence="1" type="ORF">DRB17_10165</name>
</gene>
<name>A0A369T963_9PROT</name>
<protein>
    <submittedName>
        <fullName evidence="1">Uncharacterized protein</fullName>
    </submittedName>
</protein>
<evidence type="ECO:0000313" key="2">
    <source>
        <dbReference type="Proteomes" id="UP000253941"/>
    </source>
</evidence>
<dbReference type="Proteomes" id="UP000253941">
    <property type="component" value="Unassembled WGS sequence"/>
</dbReference>
<proteinExistence type="predicted"/>
<sequence>MPNAAVVFHSIEHLNAALTAAQETSIELTLLTAPAAAAYLGAGWFREAVAAARAAHPDVRATMLLDCGERPGDALAAFRAGVPGVIFTGRADVADKLAALAQAHGTIFRRDRPAAHDLLDAADPLESCRRWLSRR</sequence>
<comment type="caution">
    <text evidence="1">The sequence shown here is derived from an EMBL/GenBank/DDBJ whole genome shotgun (WGS) entry which is preliminary data.</text>
</comment>